<evidence type="ECO:0000256" key="3">
    <source>
        <dbReference type="PROSITE-ProRule" id="PRU00023"/>
    </source>
</evidence>
<dbReference type="PROSITE" id="PS50088">
    <property type="entry name" value="ANK_REPEAT"/>
    <property type="match status" value="1"/>
</dbReference>
<evidence type="ECO:0000256" key="4">
    <source>
        <dbReference type="SAM" id="Phobius"/>
    </source>
</evidence>
<evidence type="ECO:0000313" key="6">
    <source>
        <dbReference type="Proteomes" id="UP001364890"/>
    </source>
</evidence>
<keyword evidence="1" id="KW-0677">Repeat</keyword>
<gene>
    <name evidence="5" type="ORF">WAX74_08205</name>
</gene>
<name>A0ABU8F3P5_9BACI</name>
<accession>A0ABU8F3P5</accession>
<feature type="transmembrane region" description="Helical" evidence="4">
    <location>
        <begin position="57"/>
        <end position="83"/>
    </location>
</feature>
<dbReference type="PROSITE" id="PS50297">
    <property type="entry name" value="ANK_REP_REGION"/>
    <property type="match status" value="1"/>
</dbReference>
<dbReference type="SMART" id="SM00248">
    <property type="entry name" value="ANK"/>
    <property type="match status" value="3"/>
</dbReference>
<evidence type="ECO:0000256" key="2">
    <source>
        <dbReference type="ARBA" id="ARBA00023043"/>
    </source>
</evidence>
<dbReference type="Proteomes" id="UP001364890">
    <property type="component" value="Unassembled WGS sequence"/>
</dbReference>
<evidence type="ECO:0000256" key="1">
    <source>
        <dbReference type="ARBA" id="ARBA00022737"/>
    </source>
</evidence>
<dbReference type="SUPFAM" id="SSF48403">
    <property type="entry name" value="Ankyrin repeat"/>
    <property type="match status" value="1"/>
</dbReference>
<sequence length="285" mass="31928">MEILLIILILLIVLGPSKLGEAIDGCLVTIFGLLFLVLAIIIFGKILGGITGDFKKFFYHSITFVETYWWLILVILIYFLLLLRLKSKNKKLSVSFWNSVSTNETTLALKLLKRKPNINYKGYTRTTPLMLASKRGNIELVEALIKSKAKLNLKNKFGDTAFVVARFTCKDDIADMLIKAGAKSTKPSKMILVDCILNNNIEGFRRCISSGISPQIIAPSGKSALELAIEKNSTVITAYLIKYGALLNSIQVGSNTNFEIRQMLSTGKYLDHILKYENELIRKKL</sequence>
<comment type="caution">
    <text evidence="5">The sequence shown here is derived from an EMBL/GenBank/DDBJ whole genome shotgun (WGS) entry which is preliminary data.</text>
</comment>
<dbReference type="Pfam" id="PF12796">
    <property type="entry name" value="Ank_2"/>
    <property type="match status" value="1"/>
</dbReference>
<feature type="repeat" description="ANK" evidence="3">
    <location>
        <begin position="124"/>
        <end position="156"/>
    </location>
</feature>
<evidence type="ECO:0000313" key="5">
    <source>
        <dbReference type="EMBL" id="MEI4769628.1"/>
    </source>
</evidence>
<proteinExistence type="predicted"/>
<reference evidence="5 6" key="1">
    <citation type="submission" date="2024-01" db="EMBL/GenBank/DDBJ databases">
        <title>Seven novel Bacillus-like species.</title>
        <authorList>
            <person name="Liu G."/>
        </authorList>
    </citation>
    <scope>NUCLEOTIDE SEQUENCE [LARGE SCALE GENOMIC DNA]</scope>
    <source>
        <strain evidence="5 6">FJAT-51614</strain>
    </source>
</reference>
<dbReference type="InterPro" id="IPR036770">
    <property type="entry name" value="Ankyrin_rpt-contain_sf"/>
</dbReference>
<keyword evidence="4" id="KW-1133">Transmembrane helix</keyword>
<dbReference type="InterPro" id="IPR002110">
    <property type="entry name" value="Ankyrin_rpt"/>
</dbReference>
<feature type="transmembrane region" description="Helical" evidence="4">
    <location>
        <begin position="32"/>
        <end position="50"/>
    </location>
</feature>
<dbReference type="PANTHER" id="PTHR24171">
    <property type="entry name" value="ANKYRIN REPEAT DOMAIN-CONTAINING PROTEIN 39-RELATED"/>
    <property type="match status" value="1"/>
</dbReference>
<dbReference type="EMBL" id="JBAWSY010000004">
    <property type="protein sequence ID" value="MEI4769628.1"/>
    <property type="molecule type" value="Genomic_DNA"/>
</dbReference>
<organism evidence="5 6">
    <name type="scientific">Psychrobacillus mangrovi</name>
    <dbReference type="NCBI Taxonomy" id="3117745"/>
    <lineage>
        <taxon>Bacteria</taxon>
        <taxon>Bacillati</taxon>
        <taxon>Bacillota</taxon>
        <taxon>Bacilli</taxon>
        <taxon>Bacillales</taxon>
        <taxon>Bacillaceae</taxon>
        <taxon>Psychrobacillus</taxon>
    </lineage>
</organism>
<keyword evidence="4" id="KW-0472">Membrane</keyword>
<protein>
    <submittedName>
        <fullName evidence="5">Ankyrin repeat domain-containing protein</fullName>
    </submittedName>
</protein>
<dbReference type="Gene3D" id="1.25.40.20">
    <property type="entry name" value="Ankyrin repeat-containing domain"/>
    <property type="match status" value="2"/>
</dbReference>
<keyword evidence="6" id="KW-1185">Reference proteome</keyword>
<keyword evidence="2 3" id="KW-0040">ANK repeat</keyword>
<dbReference type="RefSeq" id="WP_336497182.1">
    <property type="nucleotide sequence ID" value="NZ_JBAWSY010000004.1"/>
</dbReference>
<keyword evidence="4" id="KW-0812">Transmembrane</keyword>